<evidence type="ECO:0000313" key="3">
    <source>
        <dbReference type="Proteomes" id="UP001470230"/>
    </source>
</evidence>
<reference evidence="2 3" key="1">
    <citation type="submission" date="2024-04" db="EMBL/GenBank/DDBJ databases">
        <title>Tritrichomonas musculus Genome.</title>
        <authorList>
            <person name="Alves-Ferreira E."/>
            <person name="Grigg M."/>
            <person name="Lorenzi H."/>
            <person name="Galac M."/>
        </authorList>
    </citation>
    <scope>NUCLEOTIDE SEQUENCE [LARGE SCALE GENOMIC DNA]</scope>
    <source>
        <strain evidence="2 3">EAF2021</strain>
    </source>
</reference>
<gene>
    <name evidence="1" type="ORF">M9Y10_039020</name>
    <name evidence="2" type="ORF">M9Y10_039022</name>
</gene>
<sequence>MKTVMTPILERSCAEVELSVILEYYESLNSLFTSLNVLTAFVFNVYESGFIDYIDMNEKIAIVPFNAPPGTVKGAERSSKRSTMIGQFQLMGLN</sequence>
<dbReference type="EMBL" id="JAPFFF010000006">
    <property type="protein sequence ID" value="KAK8887961.1"/>
    <property type="molecule type" value="Genomic_DNA"/>
</dbReference>
<dbReference type="Proteomes" id="UP001470230">
    <property type="component" value="Unassembled WGS sequence"/>
</dbReference>
<evidence type="ECO:0000313" key="1">
    <source>
        <dbReference type="EMBL" id="KAK8887961.1"/>
    </source>
</evidence>
<keyword evidence="3" id="KW-1185">Reference proteome</keyword>
<evidence type="ECO:0000313" key="2">
    <source>
        <dbReference type="EMBL" id="KAK8887963.1"/>
    </source>
</evidence>
<organism evidence="2 3">
    <name type="scientific">Tritrichomonas musculus</name>
    <dbReference type="NCBI Taxonomy" id="1915356"/>
    <lineage>
        <taxon>Eukaryota</taxon>
        <taxon>Metamonada</taxon>
        <taxon>Parabasalia</taxon>
        <taxon>Tritrichomonadida</taxon>
        <taxon>Tritrichomonadidae</taxon>
        <taxon>Tritrichomonas</taxon>
    </lineage>
</organism>
<comment type="caution">
    <text evidence="2">The sequence shown here is derived from an EMBL/GenBank/DDBJ whole genome shotgun (WGS) entry which is preliminary data.</text>
</comment>
<dbReference type="EMBL" id="JAPFFF010000006">
    <property type="protein sequence ID" value="KAK8887963.1"/>
    <property type="molecule type" value="Genomic_DNA"/>
</dbReference>
<protein>
    <submittedName>
        <fullName evidence="2">Uncharacterized protein</fullName>
    </submittedName>
</protein>
<accession>A0ABR2KA08</accession>
<proteinExistence type="predicted"/>
<name>A0ABR2KA08_9EUKA</name>